<evidence type="ECO:0000256" key="2">
    <source>
        <dbReference type="SAM" id="Phobius"/>
    </source>
</evidence>
<evidence type="ECO:0000256" key="1">
    <source>
        <dbReference type="SAM" id="MobiDB-lite"/>
    </source>
</evidence>
<dbReference type="EnsemblMetazoa" id="PPA06765.1">
    <property type="protein sequence ID" value="PPA06765.1"/>
    <property type="gene ID" value="WBGene00096319"/>
</dbReference>
<accession>A0A2A6CXQ1</accession>
<dbReference type="Proteomes" id="UP000005239">
    <property type="component" value="Unassembled WGS sequence"/>
</dbReference>
<name>A0A2A6CXQ1_PRIPA</name>
<keyword evidence="2" id="KW-1133">Transmembrane helix</keyword>
<keyword evidence="2" id="KW-0472">Membrane</keyword>
<accession>A0A8R1Y7D1</accession>
<evidence type="ECO:0000313" key="4">
    <source>
        <dbReference type="Proteomes" id="UP000005239"/>
    </source>
</evidence>
<keyword evidence="4" id="KW-1185">Reference proteome</keyword>
<evidence type="ECO:0000313" key="3">
    <source>
        <dbReference type="EnsemblMetazoa" id="PPA06765.1"/>
    </source>
</evidence>
<feature type="compositionally biased region" description="Pro residues" evidence="1">
    <location>
        <begin position="474"/>
        <end position="500"/>
    </location>
</feature>
<feature type="region of interest" description="Disordered" evidence="1">
    <location>
        <begin position="467"/>
        <end position="525"/>
    </location>
</feature>
<organism evidence="3 4">
    <name type="scientific">Pristionchus pacificus</name>
    <name type="common">Parasitic nematode worm</name>
    <dbReference type="NCBI Taxonomy" id="54126"/>
    <lineage>
        <taxon>Eukaryota</taxon>
        <taxon>Metazoa</taxon>
        <taxon>Ecdysozoa</taxon>
        <taxon>Nematoda</taxon>
        <taxon>Chromadorea</taxon>
        <taxon>Rhabditida</taxon>
        <taxon>Rhabditina</taxon>
        <taxon>Diplogasteromorpha</taxon>
        <taxon>Diplogasteroidea</taxon>
        <taxon>Neodiplogasteridae</taxon>
        <taxon>Pristionchus</taxon>
    </lineage>
</organism>
<feature type="compositionally biased region" description="Polar residues" evidence="1">
    <location>
        <begin position="512"/>
        <end position="525"/>
    </location>
</feature>
<dbReference type="AlphaFoldDB" id="A0A2A6CXQ1"/>
<keyword evidence="2" id="KW-0812">Transmembrane</keyword>
<sequence length="525" mass="58195">MLVIGGDLNGHVGASRRSSTIDYFLVDCAHRRYVTDCKVIPDHTCTQHLPLILDLVLLAPKKAKPTSTTSIPPRIKWWKYHDERISFLHHLQTKLTPSIMHSSLPACPDEHWKLLKSEIQSAGKELLGVTKKGKRIEKETWYWTKEVQSAVREKKQGLKRWKAERSEETRAQYVTAKSEAKRAVSIAKAAASQKLYESLDTTEGEKNIYRIARSRAAAAVQVSKMRLVKSDDGRVLRDDNEIRKRWRDYFAKTSNEDGTRAVDPTDWSAEDIAGSSLLPNSTLLSSLPPSFSSLLSSGAVGLDSCDLFNLTFASSADQTIFERYGAAIACRCPLSHRGIACESSNHVLPPQALQSIDAPPEADVPSSMLIILCVLALSAFFFAFMMFRGCFCDCFGPFKWPGRQDEYGERNKDVDPEDIERSLAKVRAYEERQRCGANSLNEVHRPLVVPSVSSGCAAPYDQLPPLHSHHAPIHHPPPPPVPSAPSLPTPSPPPPSILHPPRPRASSPPPAYSSTDNLARQTTAI</sequence>
<proteinExistence type="predicted"/>
<reference evidence="3" key="2">
    <citation type="submission" date="2022-06" db="UniProtKB">
        <authorList>
            <consortium name="EnsemblMetazoa"/>
        </authorList>
    </citation>
    <scope>IDENTIFICATION</scope>
    <source>
        <strain evidence="3">PS312</strain>
    </source>
</reference>
<protein>
    <submittedName>
        <fullName evidence="3">Uncharacterized protein</fullName>
    </submittedName>
</protein>
<dbReference type="Gene3D" id="3.60.10.10">
    <property type="entry name" value="Endonuclease/exonuclease/phosphatase"/>
    <property type="match status" value="1"/>
</dbReference>
<dbReference type="InterPro" id="IPR036691">
    <property type="entry name" value="Endo/exonu/phosph_ase_sf"/>
</dbReference>
<feature type="transmembrane region" description="Helical" evidence="2">
    <location>
        <begin position="368"/>
        <end position="387"/>
    </location>
</feature>
<reference evidence="4" key="1">
    <citation type="journal article" date="2008" name="Nat. Genet.">
        <title>The Pristionchus pacificus genome provides a unique perspective on nematode lifestyle and parasitism.</title>
        <authorList>
            <person name="Dieterich C."/>
            <person name="Clifton S.W."/>
            <person name="Schuster L.N."/>
            <person name="Chinwalla A."/>
            <person name="Delehaunty K."/>
            <person name="Dinkelacker I."/>
            <person name="Fulton L."/>
            <person name="Fulton R."/>
            <person name="Godfrey J."/>
            <person name="Minx P."/>
            <person name="Mitreva M."/>
            <person name="Roeseler W."/>
            <person name="Tian H."/>
            <person name="Witte H."/>
            <person name="Yang S.P."/>
            <person name="Wilson R.K."/>
            <person name="Sommer R.J."/>
        </authorList>
    </citation>
    <scope>NUCLEOTIDE SEQUENCE [LARGE SCALE GENOMIC DNA]</scope>
    <source>
        <strain evidence="4">PS312</strain>
    </source>
</reference>
<gene>
    <name evidence="3" type="primary">WBGene00096319</name>
</gene>